<sequence>MPDEPILQKFDFEKEVNSHTSQNYKNNVALRFNIGEIWEQLKNNRNKYKKEKNPVQEVLKLFQNSGYGVLACLYLSTNNLMASNQITAQARVGAWMMVNALNGFAPITDGTAYNWDAIPLGQTFKDILKDNPEYVFNYDDSINSGLEMPEQRQQWIDKEFKKHLSSFFQISEDHYLVKKFDYELKTEYFKTKDNQTVETDLFTIYINSNAGNYIKGMSEYKIMLDEQEYDFNHQTDYLKARSYQSNDDLIKWYYEALKGGYSLPHIYCEDKIFKFSDGTQKALQFLKECERIVHPMGFSSKAFKMMKLVSRSQFLFLNESQLRNFETNENKLAELSKTFANKTFWEQYQHPEKVINENYWEYSKNHPTGIGFEILALNKKHKGSIQSVRQLIQEKILEGCQNFNAALTLDRGIQGLLSDELKDILASVIIFKKNADIELKNTLINSLDEPTLLVVSQENISTLEQIWIGEDD</sequence>
<dbReference type="SUPFAM" id="SSF56672">
    <property type="entry name" value="DNA/RNA polymerases"/>
    <property type="match status" value="1"/>
</dbReference>
<name>A0A1J1LVN7_9CYAN</name>
<accession>A0A1J1LVN7</accession>
<gene>
    <name evidence="1" type="ORF">PL92145982</name>
</gene>
<dbReference type="Proteomes" id="UP000184315">
    <property type="component" value="Unassembled WGS sequence"/>
</dbReference>
<evidence type="ECO:0000313" key="2">
    <source>
        <dbReference type="Proteomes" id="UP000184315"/>
    </source>
</evidence>
<dbReference type="InterPro" id="IPR043502">
    <property type="entry name" value="DNA/RNA_pol_sf"/>
</dbReference>
<reference evidence="2" key="1">
    <citation type="submission" date="2015-10" db="EMBL/GenBank/DDBJ databases">
        <authorList>
            <person name="Regsiter A."/>
            <person name="william w."/>
        </authorList>
    </citation>
    <scope>NUCLEOTIDE SEQUENCE [LARGE SCALE GENOMIC DNA]</scope>
</reference>
<evidence type="ECO:0000313" key="1">
    <source>
        <dbReference type="EMBL" id="CUR36194.1"/>
    </source>
</evidence>
<proteinExistence type="predicted"/>
<protein>
    <submittedName>
        <fullName evidence="1">Uncharacterized protein</fullName>
    </submittedName>
</protein>
<keyword evidence="2" id="KW-1185">Reference proteome</keyword>
<dbReference type="OrthoDB" id="499598at2"/>
<dbReference type="EMBL" id="CZDF01000192">
    <property type="protein sequence ID" value="CUR36194.1"/>
    <property type="molecule type" value="Genomic_DNA"/>
</dbReference>
<dbReference type="AlphaFoldDB" id="A0A1J1LVN7"/>
<organism evidence="1 2">
    <name type="scientific">Planktothrix tepida PCC 9214</name>
    <dbReference type="NCBI Taxonomy" id="671072"/>
    <lineage>
        <taxon>Bacteria</taxon>
        <taxon>Bacillati</taxon>
        <taxon>Cyanobacteriota</taxon>
        <taxon>Cyanophyceae</taxon>
        <taxon>Oscillatoriophycideae</taxon>
        <taxon>Oscillatoriales</taxon>
        <taxon>Microcoleaceae</taxon>
        <taxon>Planktothrix</taxon>
    </lineage>
</organism>